<dbReference type="EMBL" id="CM020619">
    <property type="protein sequence ID" value="KAK1863736.1"/>
    <property type="molecule type" value="Genomic_DNA"/>
</dbReference>
<sequence>MADPDSIPIRLRAAPGLPRRLRAADGVELAVPPGLGRKGLTELLNTLLASSDEAAAAPGSPRPPPTAARRHDFDITVLTTGELLRTTLLKFLRRRQLGTEKTVDLRYGLPSPPPVAEGAVATAGDGVTGAHGAPITGVAWLPAPSADDAATRGAFVTAGADETVRLWSAAAAAPPAGAAVGDAAAAAGAPPVLRGVFRSDDVATAATPFACVATAPAGEAGGPPVVAAGGTNGDVWVVATAAARLDDPPTDSDGEGGDDGGGGAAAAAAGAGTGAGAGAGAGGGGRGRKRRAAAAAGAPALGGRRLDGGPRQLPISAVAFGGADELAAAAWDGTVRLWAVDAGVVRVTLPAGGKALTALAPAPPPPASSSSSTAAAPPITVMAVTGVDGAVRLLDARVGGGAAVVVGASPPRRGHAGIASAVAWTGAAAVVTGGHDGGVAAWDTRSLAAPTTRLADAAGVGEKVLALAVGGGGGGGGEGKRGGGGGGAPPLRGRLGRAGVELPPWGGGGGGGGEEDGPALL</sequence>
<evidence type="ECO:0000313" key="1">
    <source>
        <dbReference type="EMBL" id="KAK1863736.1"/>
    </source>
</evidence>
<organism evidence="1 2">
    <name type="scientific">Pyropia yezoensis</name>
    <name type="common">Susabi-nori</name>
    <name type="synonym">Porphyra yezoensis</name>
    <dbReference type="NCBI Taxonomy" id="2788"/>
    <lineage>
        <taxon>Eukaryota</taxon>
        <taxon>Rhodophyta</taxon>
        <taxon>Bangiophyceae</taxon>
        <taxon>Bangiales</taxon>
        <taxon>Bangiaceae</taxon>
        <taxon>Pyropia</taxon>
    </lineage>
</organism>
<proteinExistence type="predicted"/>
<evidence type="ECO:0000313" key="2">
    <source>
        <dbReference type="Proteomes" id="UP000798662"/>
    </source>
</evidence>
<dbReference type="Proteomes" id="UP000798662">
    <property type="component" value="Chromosome 2"/>
</dbReference>
<keyword evidence="2" id="KW-1185">Reference proteome</keyword>
<name>A0ACC3C1W0_PYRYE</name>
<accession>A0ACC3C1W0</accession>
<reference evidence="1" key="1">
    <citation type="submission" date="2019-11" db="EMBL/GenBank/DDBJ databases">
        <title>Nori genome reveals adaptations in red seaweeds to the harsh intertidal environment.</title>
        <authorList>
            <person name="Wang D."/>
            <person name="Mao Y."/>
        </authorList>
    </citation>
    <scope>NUCLEOTIDE SEQUENCE</scope>
    <source>
        <tissue evidence="1">Gametophyte</tissue>
    </source>
</reference>
<gene>
    <name evidence="1" type="ORF">I4F81_006290</name>
</gene>
<protein>
    <submittedName>
        <fullName evidence="1">Uncharacterized protein</fullName>
    </submittedName>
</protein>
<comment type="caution">
    <text evidence="1">The sequence shown here is derived from an EMBL/GenBank/DDBJ whole genome shotgun (WGS) entry which is preliminary data.</text>
</comment>